<keyword evidence="8" id="KW-0966">Cell projection</keyword>
<evidence type="ECO:0000313" key="9">
    <source>
        <dbReference type="EMBL" id="KAA0195997.1"/>
    </source>
</evidence>
<keyword evidence="6" id="KW-0969">Cilium</keyword>
<comment type="subcellular location">
    <subcellularLocation>
        <location evidence="1">Cytoplasm</location>
        <location evidence="1">Cytoskeleton</location>
        <location evidence="1">Flagellum axoneme</location>
    </subcellularLocation>
</comment>
<keyword evidence="7" id="KW-0206">Cytoskeleton</keyword>
<dbReference type="AlphaFoldDB" id="A0A8E0S3K5"/>
<dbReference type="GO" id="GO:0005929">
    <property type="term" value="C:cilium"/>
    <property type="evidence" value="ECO:0007669"/>
    <property type="project" value="TreeGrafter"/>
</dbReference>
<evidence type="ECO:0000256" key="4">
    <source>
        <dbReference type="ARBA" id="ARBA00022553"/>
    </source>
</evidence>
<keyword evidence="5" id="KW-0282">Flagellum</keyword>
<evidence type="ECO:0000256" key="8">
    <source>
        <dbReference type="ARBA" id="ARBA00023273"/>
    </source>
</evidence>
<protein>
    <submittedName>
        <fullName evidence="9">Radial spoke head protein 3</fullName>
    </submittedName>
</protein>
<dbReference type="InterPro" id="IPR009290">
    <property type="entry name" value="Radial_spoke_3"/>
</dbReference>
<dbReference type="Proteomes" id="UP000728185">
    <property type="component" value="Unassembled WGS sequence"/>
</dbReference>
<sequence length="438" mass="49860">MAQCNDGSVVQYWTGFSDVLQEDSERGARPDLIVLQALKRLITYSLFDLFRIYSLRQRSTTMKFRGLLLRGRNSFGLLIFFNVVRPEQITLMHAPSGEDGPAHFEAVSRKRYKAMTTRCADLRTTLAKQRAATARKFMQDRRAGDTKNLLIGPGCNAFTRSSVHVQTGLFLEELTEEIEQDDFSTQTDYFLDRPPTPLFVPAKTGVDVATQIYENDLFDFNLEVQPILEVLVGKTIEQALLEVMEEEELADLRWQQEVLQEVHNADLAEVARLEDRNRRYDTRLKTSFPLSLQYLEVNFLDPLVDGVLQSNAHERRARLILDGMVRQAVTERHVEFRELGRLISERRCVEEVIPLLRSDVSLWVIERSTRLAISRLELAAASTKEIADTVGSEIINAALDETALEVQAQKEAEEAAANAENTVSLIILIRFHLFCPVV</sequence>
<evidence type="ECO:0000256" key="1">
    <source>
        <dbReference type="ARBA" id="ARBA00004611"/>
    </source>
</evidence>
<dbReference type="PANTHER" id="PTHR21648:SF0">
    <property type="entry name" value="RADIAL SPOKE HEAD PROTEIN 3 HOMOLOG"/>
    <property type="match status" value="1"/>
</dbReference>
<dbReference type="OrthoDB" id="313308at2759"/>
<proteinExistence type="inferred from homology"/>
<dbReference type="PANTHER" id="PTHR21648">
    <property type="entry name" value="FLAGELLAR RADIAL SPOKE PROTEIN 3"/>
    <property type="match status" value="1"/>
</dbReference>
<dbReference type="EMBL" id="LUCM01003302">
    <property type="protein sequence ID" value="KAA0195997.1"/>
    <property type="molecule type" value="Genomic_DNA"/>
</dbReference>
<evidence type="ECO:0000256" key="2">
    <source>
        <dbReference type="ARBA" id="ARBA00006737"/>
    </source>
</evidence>
<reference evidence="9" key="1">
    <citation type="submission" date="2019-05" db="EMBL/GenBank/DDBJ databases">
        <title>Annotation for the trematode Fasciolopsis buski.</title>
        <authorList>
            <person name="Choi Y.-J."/>
        </authorList>
    </citation>
    <scope>NUCLEOTIDE SEQUENCE</scope>
    <source>
        <strain evidence="9">HT</strain>
        <tissue evidence="9">Whole worm</tissue>
    </source>
</reference>
<comment type="similarity">
    <text evidence="2">Belongs to the flagellar radial spoke RSP3 family.</text>
</comment>
<keyword evidence="3" id="KW-0963">Cytoplasm</keyword>
<dbReference type="Pfam" id="PF06098">
    <property type="entry name" value="Radial_spoke_3"/>
    <property type="match status" value="1"/>
</dbReference>
<name>A0A8E0S3K5_9TREM</name>
<evidence type="ECO:0000256" key="7">
    <source>
        <dbReference type="ARBA" id="ARBA00023212"/>
    </source>
</evidence>
<evidence type="ECO:0000256" key="6">
    <source>
        <dbReference type="ARBA" id="ARBA00023069"/>
    </source>
</evidence>
<accession>A0A8E0S3K5</accession>
<evidence type="ECO:0000313" key="10">
    <source>
        <dbReference type="Proteomes" id="UP000728185"/>
    </source>
</evidence>
<keyword evidence="10" id="KW-1185">Reference proteome</keyword>
<evidence type="ECO:0000256" key="5">
    <source>
        <dbReference type="ARBA" id="ARBA00022846"/>
    </source>
</evidence>
<evidence type="ECO:0000256" key="3">
    <source>
        <dbReference type="ARBA" id="ARBA00022490"/>
    </source>
</evidence>
<organism evidence="9 10">
    <name type="scientific">Fasciolopsis buskii</name>
    <dbReference type="NCBI Taxonomy" id="27845"/>
    <lineage>
        <taxon>Eukaryota</taxon>
        <taxon>Metazoa</taxon>
        <taxon>Spiralia</taxon>
        <taxon>Lophotrochozoa</taxon>
        <taxon>Platyhelminthes</taxon>
        <taxon>Trematoda</taxon>
        <taxon>Digenea</taxon>
        <taxon>Plagiorchiida</taxon>
        <taxon>Echinostomata</taxon>
        <taxon>Echinostomatoidea</taxon>
        <taxon>Fasciolidae</taxon>
        <taxon>Fasciolopsis</taxon>
    </lineage>
</organism>
<gene>
    <name evidence="9" type="ORF">FBUS_10227</name>
</gene>
<keyword evidence="4" id="KW-0597">Phosphoprotein</keyword>
<comment type="caution">
    <text evidence="9">The sequence shown here is derived from an EMBL/GenBank/DDBJ whole genome shotgun (WGS) entry which is preliminary data.</text>
</comment>